<dbReference type="AlphaFoldDB" id="A0AA41FXL8"/>
<proteinExistence type="predicted"/>
<keyword evidence="2" id="KW-0472">Membrane</keyword>
<feature type="compositionally biased region" description="Basic and acidic residues" evidence="1">
    <location>
        <begin position="169"/>
        <end position="201"/>
    </location>
</feature>
<gene>
    <name evidence="3" type="ORF">KTS37_02660</name>
</gene>
<sequence length="269" mass="27693">MDDYIELDVERDAVARALGVVPGVAVAGDDAGEGSVGDDDADDDGPEATPVPGAAPGDTADEADGGATAKLGALWRQWGLLGTGVTLVALGAGLVGLWLYRRRSADGSAAEEATEEWDEWTPSETMDSPPPSVDTPSPTGSADGVAGTDAGDTEDGPAPEPQQTALGEEAARSERGDDIPVRGRREDREDVDWSVREDRTPGDATESSQAGAGTDETTETETDASAEDEREDLPGASIDPAPLLGAAFLIATSALGRWARREHETGPGQ</sequence>
<dbReference type="Proteomes" id="UP001166304">
    <property type="component" value="Unassembled WGS sequence"/>
</dbReference>
<dbReference type="RefSeq" id="WP_162412034.1">
    <property type="nucleotide sequence ID" value="NZ_JAHQXE010000001.1"/>
</dbReference>
<keyword evidence="2" id="KW-0812">Transmembrane</keyword>
<evidence type="ECO:0000313" key="3">
    <source>
        <dbReference type="EMBL" id="MBV0900680.1"/>
    </source>
</evidence>
<feature type="compositionally biased region" description="Acidic residues" evidence="1">
    <location>
        <begin position="30"/>
        <end position="46"/>
    </location>
</feature>
<keyword evidence="2" id="KW-1133">Transmembrane helix</keyword>
<feature type="compositionally biased region" description="Acidic residues" evidence="1">
    <location>
        <begin position="112"/>
        <end position="121"/>
    </location>
</feature>
<organism evidence="3 4">
    <name type="scientific">Haloarcula salina</name>
    <dbReference type="NCBI Taxonomy" id="1429914"/>
    <lineage>
        <taxon>Archaea</taxon>
        <taxon>Methanobacteriati</taxon>
        <taxon>Methanobacteriota</taxon>
        <taxon>Stenosarchaea group</taxon>
        <taxon>Halobacteria</taxon>
        <taxon>Halobacteriales</taxon>
        <taxon>Haloarculaceae</taxon>
        <taxon>Haloarcula</taxon>
    </lineage>
</organism>
<name>A0AA41FXL8_9EURY</name>
<feature type="region of interest" description="Disordered" evidence="1">
    <location>
        <begin position="26"/>
        <end position="65"/>
    </location>
</feature>
<protein>
    <submittedName>
        <fullName evidence="3">Uncharacterized protein</fullName>
    </submittedName>
</protein>
<feature type="compositionally biased region" description="Acidic residues" evidence="1">
    <location>
        <begin position="216"/>
        <end position="231"/>
    </location>
</feature>
<dbReference type="EMBL" id="JAHQXE010000001">
    <property type="protein sequence ID" value="MBV0900680.1"/>
    <property type="molecule type" value="Genomic_DNA"/>
</dbReference>
<evidence type="ECO:0000313" key="4">
    <source>
        <dbReference type="Proteomes" id="UP001166304"/>
    </source>
</evidence>
<feature type="region of interest" description="Disordered" evidence="1">
    <location>
        <begin position="110"/>
        <end position="240"/>
    </location>
</feature>
<feature type="transmembrane region" description="Helical" evidence="2">
    <location>
        <begin position="78"/>
        <end position="100"/>
    </location>
</feature>
<evidence type="ECO:0000256" key="2">
    <source>
        <dbReference type="SAM" id="Phobius"/>
    </source>
</evidence>
<comment type="caution">
    <text evidence="3">The sequence shown here is derived from an EMBL/GenBank/DDBJ whole genome shotgun (WGS) entry which is preliminary data.</text>
</comment>
<evidence type="ECO:0000256" key="1">
    <source>
        <dbReference type="SAM" id="MobiDB-lite"/>
    </source>
</evidence>
<keyword evidence="4" id="KW-1185">Reference proteome</keyword>
<reference evidence="3" key="1">
    <citation type="submission" date="2021-06" db="EMBL/GenBank/DDBJ databases">
        <title>New haloarchaea isolates fom saline soil.</title>
        <authorList>
            <person name="Duran-Viseras A."/>
            <person name="Sanchez-Porro C.S."/>
            <person name="Ventosa A."/>
        </authorList>
    </citation>
    <scope>NUCLEOTIDE SEQUENCE</scope>
    <source>
        <strain evidence="3">JCM 18369</strain>
    </source>
</reference>
<accession>A0AA41FXL8</accession>